<dbReference type="InterPro" id="IPR000524">
    <property type="entry name" value="Tscrpt_reg_HTH_GntR"/>
</dbReference>
<dbReference type="Pfam" id="PF00392">
    <property type="entry name" value="GntR"/>
    <property type="match status" value="1"/>
</dbReference>
<dbReference type="Pfam" id="PF07729">
    <property type="entry name" value="FCD"/>
    <property type="match status" value="1"/>
</dbReference>
<dbReference type="InterPro" id="IPR036388">
    <property type="entry name" value="WH-like_DNA-bd_sf"/>
</dbReference>
<dbReference type="InterPro" id="IPR036390">
    <property type="entry name" value="WH_DNA-bd_sf"/>
</dbReference>
<dbReference type="Gene3D" id="1.10.10.10">
    <property type="entry name" value="Winged helix-like DNA-binding domain superfamily/Winged helix DNA-binding domain"/>
    <property type="match status" value="1"/>
</dbReference>
<dbReference type="InterPro" id="IPR008920">
    <property type="entry name" value="TF_FadR/GntR_C"/>
</dbReference>
<evidence type="ECO:0000313" key="6">
    <source>
        <dbReference type="Proteomes" id="UP001161406"/>
    </source>
</evidence>
<dbReference type="InterPro" id="IPR011711">
    <property type="entry name" value="GntR_C"/>
</dbReference>
<dbReference type="Gene3D" id="1.20.120.530">
    <property type="entry name" value="GntR ligand-binding domain-like"/>
    <property type="match status" value="1"/>
</dbReference>
<dbReference type="PANTHER" id="PTHR43537">
    <property type="entry name" value="TRANSCRIPTIONAL REGULATOR, GNTR FAMILY"/>
    <property type="match status" value="1"/>
</dbReference>
<evidence type="ECO:0000256" key="3">
    <source>
        <dbReference type="ARBA" id="ARBA00023163"/>
    </source>
</evidence>
<evidence type="ECO:0000256" key="2">
    <source>
        <dbReference type="ARBA" id="ARBA00023125"/>
    </source>
</evidence>
<gene>
    <name evidence="5" type="ORF">GCM10007913_39520</name>
</gene>
<name>A0ABQ5UJL5_9HYPH</name>
<sequence length="247" mass="27101">MIPAESPYHFLARPAALTRGSVTLDVTNVLRQAIVTLALAPGQSIDKSAICEQLGVSRFPVSEALARLAAEGLVDIAPQRGSTVSLVKIADVREYMLIRKALESEALRVLIGNIDKDVIAALHANMAAQREAAARDDAEAFHQIDIDFHDIIFRSMRFTKIKGIIDSARANLDRARRLIITPRRLAHTIAEHQAIFDGILAENQDQATAAIRAHIDAVMVELFAFARENPEPFADGKTLEEESFPFG</sequence>
<evidence type="ECO:0000259" key="4">
    <source>
        <dbReference type="PROSITE" id="PS50949"/>
    </source>
</evidence>
<feature type="domain" description="HTH gntR-type" evidence="4">
    <location>
        <begin position="20"/>
        <end position="87"/>
    </location>
</feature>
<protein>
    <submittedName>
        <fullName evidence="5">GntR family transcriptional regulator</fullName>
    </submittedName>
</protein>
<keyword evidence="2" id="KW-0238">DNA-binding</keyword>
<dbReference type="SUPFAM" id="SSF48008">
    <property type="entry name" value="GntR ligand-binding domain-like"/>
    <property type="match status" value="1"/>
</dbReference>
<dbReference type="CDD" id="cd07377">
    <property type="entry name" value="WHTH_GntR"/>
    <property type="match status" value="1"/>
</dbReference>
<reference evidence="5" key="2">
    <citation type="submission" date="2023-01" db="EMBL/GenBank/DDBJ databases">
        <title>Draft genome sequence of Devosia yakushimensis strain NBRC 103855.</title>
        <authorList>
            <person name="Sun Q."/>
            <person name="Mori K."/>
        </authorList>
    </citation>
    <scope>NUCLEOTIDE SEQUENCE</scope>
    <source>
        <strain evidence="5">NBRC 103855</strain>
    </source>
</reference>
<dbReference type="RefSeq" id="WP_284393806.1">
    <property type="nucleotide sequence ID" value="NZ_BSNG01000003.1"/>
</dbReference>
<evidence type="ECO:0000256" key="1">
    <source>
        <dbReference type="ARBA" id="ARBA00023015"/>
    </source>
</evidence>
<dbReference type="SMART" id="SM00345">
    <property type="entry name" value="HTH_GNTR"/>
    <property type="match status" value="1"/>
</dbReference>
<reference evidence="5" key="1">
    <citation type="journal article" date="2014" name="Int. J. Syst. Evol. Microbiol.">
        <title>Complete genome of a new Firmicutes species belonging to the dominant human colonic microbiota ('Ruminococcus bicirculans') reveals two chromosomes and a selective capacity to utilize plant glucans.</title>
        <authorList>
            <consortium name="NISC Comparative Sequencing Program"/>
            <person name="Wegmann U."/>
            <person name="Louis P."/>
            <person name="Goesmann A."/>
            <person name="Henrissat B."/>
            <person name="Duncan S.H."/>
            <person name="Flint H.J."/>
        </authorList>
    </citation>
    <scope>NUCLEOTIDE SEQUENCE</scope>
    <source>
        <strain evidence="5">NBRC 103855</strain>
    </source>
</reference>
<keyword evidence="3" id="KW-0804">Transcription</keyword>
<keyword evidence="1" id="KW-0805">Transcription regulation</keyword>
<dbReference type="PANTHER" id="PTHR43537:SF45">
    <property type="entry name" value="GNTR FAMILY REGULATORY PROTEIN"/>
    <property type="match status" value="1"/>
</dbReference>
<dbReference type="Proteomes" id="UP001161406">
    <property type="component" value="Unassembled WGS sequence"/>
</dbReference>
<evidence type="ECO:0000313" key="5">
    <source>
        <dbReference type="EMBL" id="GLQ12020.1"/>
    </source>
</evidence>
<organism evidence="5 6">
    <name type="scientific">Devosia yakushimensis</name>
    <dbReference type="NCBI Taxonomy" id="470028"/>
    <lineage>
        <taxon>Bacteria</taxon>
        <taxon>Pseudomonadati</taxon>
        <taxon>Pseudomonadota</taxon>
        <taxon>Alphaproteobacteria</taxon>
        <taxon>Hyphomicrobiales</taxon>
        <taxon>Devosiaceae</taxon>
        <taxon>Devosia</taxon>
    </lineage>
</organism>
<comment type="caution">
    <text evidence="5">The sequence shown here is derived from an EMBL/GenBank/DDBJ whole genome shotgun (WGS) entry which is preliminary data.</text>
</comment>
<dbReference type="SUPFAM" id="SSF46785">
    <property type="entry name" value="Winged helix' DNA-binding domain"/>
    <property type="match status" value="1"/>
</dbReference>
<dbReference type="EMBL" id="BSNG01000003">
    <property type="protein sequence ID" value="GLQ12020.1"/>
    <property type="molecule type" value="Genomic_DNA"/>
</dbReference>
<proteinExistence type="predicted"/>
<keyword evidence="6" id="KW-1185">Reference proteome</keyword>
<accession>A0ABQ5UJL5</accession>
<dbReference type="PROSITE" id="PS50949">
    <property type="entry name" value="HTH_GNTR"/>
    <property type="match status" value="1"/>
</dbReference>
<dbReference type="SMART" id="SM00895">
    <property type="entry name" value="FCD"/>
    <property type="match status" value="1"/>
</dbReference>